<dbReference type="InterPro" id="IPR058058">
    <property type="entry name" value="CBU_0592-like"/>
</dbReference>
<comment type="caution">
    <text evidence="3">The sequence shown here is derived from an EMBL/GenBank/DDBJ whole genome shotgun (WGS) entry which is preliminary data.</text>
</comment>
<keyword evidence="1" id="KW-0472">Membrane</keyword>
<feature type="transmembrane region" description="Helical" evidence="1">
    <location>
        <begin position="36"/>
        <end position="54"/>
    </location>
</feature>
<feature type="domain" description="CBU-0592-like" evidence="2">
    <location>
        <begin position="10"/>
        <end position="70"/>
    </location>
</feature>
<keyword evidence="1" id="KW-0812">Transmembrane</keyword>
<organism evidence="3 4">
    <name type="scientific">Glycomyces artemisiae</name>
    <dbReference type="NCBI Taxonomy" id="1076443"/>
    <lineage>
        <taxon>Bacteria</taxon>
        <taxon>Bacillati</taxon>
        <taxon>Actinomycetota</taxon>
        <taxon>Actinomycetes</taxon>
        <taxon>Glycomycetales</taxon>
        <taxon>Glycomycetaceae</taxon>
        <taxon>Glycomyces</taxon>
    </lineage>
</organism>
<dbReference type="Pfam" id="PF26604">
    <property type="entry name" value="CBU_0592"/>
    <property type="match status" value="1"/>
</dbReference>
<dbReference type="EMBL" id="PVTJ01000008">
    <property type="protein sequence ID" value="PRY56868.1"/>
    <property type="molecule type" value="Genomic_DNA"/>
</dbReference>
<keyword evidence="4" id="KW-1185">Reference proteome</keyword>
<evidence type="ECO:0000313" key="3">
    <source>
        <dbReference type="EMBL" id="PRY56868.1"/>
    </source>
</evidence>
<gene>
    <name evidence="3" type="ORF">B0I28_108179</name>
</gene>
<dbReference type="RefSeq" id="WP_106365650.1">
    <property type="nucleotide sequence ID" value="NZ_PVTJ01000008.1"/>
</dbReference>
<reference evidence="3 4" key="1">
    <citation type="submission" date="2018-03" db="EMBL/GenBank/DDBJ databases">
        <title>Genomic Encyclopedia of Type Strains, Phase III (KMG-III): the genomes of soil and plant-associated and newly described type strains.</title>
        <authorList>
            <person name="Whitman W."/>
        </authorList>
    </citation>
    <scope>NUCLEOTIDE SEQUENCE [LARGE SCALE GENOMIC DNA]</scope>
    <source>
        <strain evidence="3 4">CGMCC 4.7067</strain>
    </source>
</reference>
<keyword evidence="1" id="KW-1133">Transmembrane helix</keyword>
<evidence type="ECO:0000259" key="2">
    <source>
        <dbReference type="Pfam" id="PF26604"/>
    </source>
</evidence>
<proteinExistence type="predicted"/>
<sequence length="130" mass="14276">MHDFDIRIMFQIIGALLYITNFLLLQTHRIHATKPASLLLVISACSILLTAAIIGRDWGLILLEGTWLVLVSSTFAIRQRETRRRLVLEREAVDSAVAVVREAPVPAVVEAVEPVAVPVARERELAGAAA</sequence>
<dbReference type="AlphaFoldDB" id="A0A2T0UG68"/>
<name>A0A2T0UG68_9ACTN</name>
<feature type="transmembrane region" description="Helical" evidence="1">
    <location>
        <begin position="6"/>
        <end position="24"/>
    </location>
</feature>
<protein>
    <recommendedName>
        <fullName evidence="2">CBU-0592-like domain-containing protein</fullName>
    </recommendedName>
</protein>
<evidence type="ECO:0000256" key="1">
    <source>
        <dbReference type="SAM" id="Phobius"/>
    </source>
</evidence>
<dbReference type="OrthoDB" id="73992at2"/>
<feature type="transmembrane region" description="Helical" evidence="1">
    <location>
        <begin position="60"/>
        <end position="77"/>
    </location>
</feature>
<accession>A0A2T0UG68</accession>
<evidence type="ECO:0000313" key="4">
    <source>
        <dbReference type="Proteomes" id="UP000238176"/>
    </source>
</evidence>
<dbReference type="Proteomes" id="UP000238176">
    <property type="component" value="Unassembled WGS sequence"/>
</dbReference>